<name>A0A9I9E3U3_CUCME</name>
<evidence type="ECO:0000313" key="1">
    <source>
        <dbReference type="EnsemblPlants" id="MELO3C028291.2.1"/>
    </source>
</evidence>
<proteinExistence type="predicted"/>
<accession>A0A9I9E3U3</accession>
<organism evidence="1">
    <name type="scientific">Cucumis melo</name>
    <name type="common">Muskmelon</name>
    <dbReference type="NCBI Taxonomy" id="3656"/>
    <lineage>
        <taxon>Eukaryota</taxon>
        <taxon>Viridiplantae</taxon>
        <taxon>Streptophyta</taxon>
        <taxon>Embryophyta</taxon>
        <taxon>Tracheophyta</taxon>
        <taxon>Spermatophyta</taxon>
        <taxon>Magnoliopsida</taxon>
        <taxon>eudicotyledons</taxon>
        <taxon>Gunneridae</taxon>
        <taxon>Pentapetalae</taxon>
        <taxon>rosids</taxon>
        <taxon>fabids</taxon>
        <taxon>Cucurbitales</taxon>
        <taxon>Cucurbitaceae</taxon>
        <taxon>Benincaseae</taxon>
        <taxon>Cucumis</taxon>
    </lineage>
</organism>
<protein>
    <submittedName>
        <fullName evidence="1">Uncharacterized protein</fullName>
    </submittedName>
</protein>
<dbReference type="AlphaFoldDB" id="A0A9I9E3U3"/>
<dbReference type="EnsemblPlants" id="MELO3C028291.2.1">
    <property type="protein sequence ID" value="MELO3C028291.2.1"/>
    <property type="gene ID" value="MELO3C028291.2"/>
</dbReference>
<reference evidence="1" key="1">
    <citation type="submission" date="2023-03" db="UniProtKB">
        <authorList>
            <consortium name="EnsemblPlants"/>
        </authorList>
    </citation>
    <scope>IDENTIFICATION</scope>
</reference>
<dbReference type="Gramene" id="MELO3C028291.2.1">
    <property type="protein sequence ID" value="MELO3C028291.2.1"/>
    <property type="gene ID" value="MELO3C028291.2"/>
</dbReference>
<sequence>HSRLCFLGTSTRSPQAQPVSFAASAFPVVSDTRRAFATRWKQCPSFLPFWVA</sequence>